<comment type="caution">
    <text evidence="2">The sequence shown here is derived from an EMBL/GenBank/DDBJ whole genome shotgun (WGS) entry which is preliminary data.</text>
</comment>
<feature type="region of interest" description="Disordered" evidence="1">
    <location>
        <begin position="47"/>
        <end position="72"/>
    </location>
</feature>
<dbReference type="AlphaFoldDB" id="A0ABD0R7L9"/>
<evidence type="ECO:0000313" key="2">
    <source>
        <dbReference type="EMBL" id="KAL0194486.1"/>
    </source>
</evidence>
<feature type="region of interest" description="Disordered" evidence="1">
    <location>
        <begin position="1"/>
        <end position="32"/>
    </location>
</feature>
<reference evidence="2 3" key="1">
    <citation type="submission" date="2024-05" db="EMBL/GenBank/DDBJ databases">
        <title>Genome sequencing and assembly of Indian major carp, Cirrhinus mrigala (Hamilton, 1822).</title>
        <authorList>
            <person name="Mohindra V."/>
            <person name="Chowdhury L.M."/>
            <person name="Lal K."/>
            <person name="Jena J.K."/>
        </authorList>
    </citation>
    <scope>NUCLEOTIDE SEQUENCE [LARGE SCALE GENOMIC DNA]</scope>
    <source>
        <strain evidence="2">CM1030</strain>
        <tissue evidence="2">Blood</tissue>
    </source>
</reference>
<sequence>SGELTDADAPLEPFLHESRDLQEDEDSNPPLLLPDSLELLEKVEHKLKKKHRNKQKKQRHRQFNDLWVRMEE</sequence>
<proteinExistence type="predicted"/>
<organism evidence="2 3">
    <name type="scientific">Cirrhinus mrigala</name>
    <name type="common">Mrigala</name>
    <dbReference type="NCBI Taxonomy" id="683832"/>
    <lineage>
        <taxon>Eukaryota</taxon>
        <taxon>Metazoa</taxon>
        <taxon>Chordata</taxon>
        <taxon>Craniata</taxon>
        <taxon>Vertebrata</taxon>
        <taxon>Euteleostomi</taxon>
        <taxon>Actinopterygii</taxon>
        <taxon>Neopterygii</taxon>
        <taxon>Teleostei</taxon>
        <taxon>Ostariophysi</taxon>
        <taxon>Cypriniformes</taxon>
        <taxon>Cyprinidae</taxon>
        <taxon>Labeoninae</taxon>
        <taxon>Labeonini</taxon>
        <taxon>Cirrhinus</taxon>
    </lineage>
</organism>
<protein>
    <submittedName>
        <fullName evidence="2">Uncharacterized protein</fullName>
    </submittedName>
</protein>
<feature type="non-terminal residue" evidence="2">
    <location>
        <position position="1"/>
    </location>
</feature>
<accession>A0ABD0R7L9</accession>
<gene>
    <name evidence="2" type="ORF">M9458_012782</name>
</gene>
<feature type="compositionally biased region" description="Basic residues" evidence="1">
    <location>
        <begin position="47"/>
        <end position="61"/>
    </location>
</feature>
<dbReference type="EMBL" id="JAMKFB020000005">
    <property type="protein sequence ID" value="KAL0194486.1"/>
    <property type="molecule type" value="Genomic_DNA"/>
</dbReference>
<dbReference type="Proteomes" id="UP001529510">
    <property type="component" value="Unassembled WGS sequence"/>
</dbReference>
<evidence type="ECO:0000313" key="3">
    <source>
        <dbReference type="Proteomes" id="UP001529510"/>
    </source>
</evidence>
<keyword evidence="3" id="KW-1185">Reference proteome</keyword>
<evidence type="ECO:0000256" key="1">
    <source>
        <dbReference type="SAM" id="MobiDB-lite"/>
    </source>
</evidence>
<feature type="non-terminal residue" evidence="2">
    <location>
        <position position="72"/>
    </location>
</feature>
<name>A0ABD0R7L9_CIRMR</name>